<evidence type="ECO:0000256" key="3">
    <source>
        <dbReference type="ARBA" id="ARBA00022676"/>
    </source>
</evidence>
<dbReference type="NCBIfam" id="NF010496">
    <property type="entry name" value="PRK13915.1"/>
    <property type="match status" value="1"/>
</dbReference>
<feature type="domain" description="Glycosyltransferase 2-like" evidence="10">
    <location>
        <begin position="83"/>
        <end position="196"/>
    </location>
</feature>
<evidence type="ECO:0000256" key="9">
    <source>
        <dbReference type="ARBA" id="ARBA00048997"/>
    </source>
</evidence>
<dbReference type="InterPro" id="IPR029044">
    <property type="entry name" value="Nucleotide-diphossugar_trans"/>
</dbReference>
<gene>
    <name evidence="11" type="ORF">JF922_17500</name>
</gene>
<evidence type="ECO:0000256" key="4">
    <source>
        <dbReference type="ARBA" id="ARBA00022679"/>
    </source>
</evidence>
<evidence type="ECO:0000259" key="10">
    <source>
        <dbReference type="Pfam" id="PF00535"/>
    </source>
</evidence>
<dbReference type="PANTHER" id="PTHR48090">
    <property type="entry name" value="UNDECAPRENYL-PHOSPHATE 4-DEOXY-4-FORMAMIDO-L-ARABINOSE TRANSFERASE-RELATED"/>
    <property type="match status" value="1"/>
</dbReference>
<evidence type="ECO:0000256" key="1">
    <source>
        <dbReference type="ARBA" id="ARBA00001946"/>
    </source>
</evidence>
<organism evidence="11 12">
    <name type="scientific">Candidatus Nephthysia bennettiae</name>
    <dbReference type="NCBI Taxonomy" id="3127016"/>
    <lineage>
        <taxon>Bacteria</taxon>
        <taxon>Bacillati</taxon>
        <taxon>Candidatus Dormiibacterota</taxon>
        <taxon>Candidatus Dormibacteria</taxon>
        <taxon>Candidatus Dormibacterales</taxon>
        <taxon>Candidatus Dormibacteraceae</taxon>
        <taxon>Candidatus Nephthysia</taxon>
    </lineage>
</organism>
<dbReference type="EMBL" id="JAEKNR010000176">
    <property type="protein sequence ID" value="MBJ7599859.1"/>
    <property type="molecule type" value="Genomic_DNA"/>
</dbReference>
<evidence type="ECO:0000256" key="8">
    <source>
        <dbReference type="ARBA" id="ARBA00048689"/>
    </source>
</evidence>
<keyword evidence="5" id="KW-0460">Magnesium</keyword>
<evidence type="ECO:0000313" key="12">
    <source>
        <dbReference type="Proteomes" id="UP000612893"/>
    </source>
</evidence>
<dbReference type="SUPFAM" id="SSF53448">
    <property type="entry name" value="Nucleotide-diphospho-sugar transferases"/>
    <property type="match status" value="1"/>
</dbReference>
<dbReference type="EC" id="2.4.1.266" evidence="6"/>
<sequence length="375" mass="41969">MLSSRLAETVRQLPGTVILAKSARAATPILGDEVAAPTFAIPPTEVSTTVDKWFAENTFHSREFRDVQRLVELKRRQGLTISLGLPTLNESATIGRILATLKGELMDEVPLLDEVVVIDSASTDSTVEIAREAGAKVVQHSEILADLGSFQGKGEALWKSLHVLTGDIVVWCDTDISNIHSQFVYGVVGPILNDSRISYVKGFYRRPLKFGRELETAGGGRVTELVARPLINLFYPELSGLLQPLSGEYAGRREVLERLPFFTGYGVETGHLIDLLENFGLNSIAQTDLGVRIHRNQELFDLSKMAFAIMQVALKRLGDRHRMHLLEEINRSMKLIHYNNDRFSLEVMEIADWERPPMAAIPEYLFSRKRQSMPD</sequence>
<evidence type="ECO:0000256" key="2">
    <source>
        <dbReference type="ARBA" id="ARBA00006739"/>
    </source>
</evidence>
<keyword evidence="3 11" id="KW-0328">Glycosyltransferase</keyword>
<keyword evidence="4 11" id="KW-0808">Transferase</keyword>
<comment type="catalytic activity">
    <reaction evidence="8">
        <text>(2R)-3-phosphoglycerate + UDP-alpha-D-glucose = (2R)-2-O-(alpha-D-glucopyranosyl)-3-phospho-glycerate + UDP + H(+)</text>
        <dbReference type="Rhea" id="RHEA:31319"/>
        <dbReference type="ChEBI" id="CHEBI:15378"/>
        <dbReference type="ChEBI" id="CHEBI:58223"/>
        <dbReference type="ChEBI" id="CHEBI:58272"/>
        <dbReference type="ChEBI" id="CHEBI:58885"/>
        <dbReference type="ChEBI" id="CHEBI:62600"/>
        <dbReference type="EC" id="2.4.1.266"/>
    </reaction>
    <physiologicalReaction direction="left-to-right" evidence="8">
        <dbReference type="Rhea" id="RHEA:31320"/>
    </physiologicalReaction>
</comment>
<comment type="catalytic activity">
    <reaction evidence="9">
        <text>an NDP-alpha-D-glucose + (2R)-3-phosphoglycerate = (2R)-2-O-(alpha-D-glucopyranosyl)-3-phospho-glycerate + a ribonucleoside 5'-diphosphate + H(+)</text>
        <dbReference type="Rhea" id="RHEA:47244"/>
        <dbReference type="ChEBI" id="CHEBI:15378"/>
        <dbReference type="ChEBI" id="CHEBI:57930"/>
        <dbReference type="ChEBI" id="CHEBI:58272"/>
        <dbReference type="ChEBI" id="CHEBI:62600"/>
        <dbReference type="ChEBI" id="CHEBI:76533"/>
        <dbReference type="EC" id="2.4.1.266"/>
    </reaction>
    <physiologicalReaction direction="left-to-right" evidence="9">
        <dbReference type="Rhea" id="RHEA:47245"/>
    </physiologicalReaction>
</comment>
<comment type="similarity">
    <text evidence="2">Belongs to the glycosyltransferase 2 family.</text>
</comment>
<evidence type="ECO:0000256" key="7">
    <source>
        <dbReference type="ARBA" id="ARBA00040894"/>
    </source>
</evidence>
<proteinExistence type="inferred from homology"/>
<protein>
    <recommendedName>
        <fullName evidence="7">Glucosyl-3-phosphoglycerate synthase</fullName>
        <ecNumber evidence="6">2.4.1.266</ecNumber>
    </recommendedName>
</protein>
<dbReference type="Gene3D" id="3.90.550.10">
    <property type="entry name" value="Spore Coat Polysaccharide Biosynthesis Protein SpsA, Chain A"/>
    <property type="match status" value="1"/>
</dbReference>
<dbReference type="GO" id="GO:0016757">
    <property type="term" value="F:glycosyltransferase activity"/>
    <property type="evidence" value="ECO:0007669"/>
    <property type="project" value="UniProtKB-KW"/>
</dbReference>
<name>A0A934K4H0_9BACT</name>
<evidence type="ECO:0000313" key="11">
    <source>
        <dbReference type="EMBL" id="MBJ7599859.1"/>
    </source>
</evidence>
<accession>A0A934K4H0</accession>
<comment type="cofactor">
    <cofactor evidence="1">
        <name>Mg(2+)</name>
        <dbReference type="ChEBI" id="CHEBI:18420"/>
    </cofactor>
</comment>
<reference evidence="11" key="1">
    <citation type="submission" date="2020-10" db="EMBL/GenBank/DDBJ databases">
        <title>Ca. Dormibacterota MAGs.</title>
        <authorList>
            <person name="Montgomery K."/>
        </authorList>
    </citation>
    <scope>NUCLEOTIDE SEQUENCE [LARGE SCALE GENOMIC DNA]</scope>
    <source>
        <strain evidence="11">SC8812_S17_10</strain>
    </source>
</reference>
<keyword evidence="12" id="KW-1185">Reference proteome</keyword>
<dbReference type="Pfam" id="PF00535">
    <property type="entry name" value="Glycos_transf_2"/>
    <property type="match status" value="1"/>
</dbReference>
<dbReference type="AlphaFoldDB" id="A0A934K4H0"/>
<comment type="caution">
    <text evidence="11">The sequence shown here is derived from an EMBL/GenBank/DDBJ whole genome shotgun (WGS) entry which is preliminary data.</text>
</comment>
<dbReference type="PANTHER" id="PTHR48090:SF10">
    <property type="entry name" value="GLUCOSYL-3-PHOSPHOGLYCERATE SYNTHASE"/>
    <property type="match status" value="1"/>
</dbReference>
<dbReference type="Proteomes" id="UP000612893">
    <property type="component" value="Unassembled WGS sequence"/>
</dbReference>
<dbReference type="InterPro" id="IPR050256">
    <property type="entry name" value="Glycosyltransferase_2"/>
</dbReference>
<evidence type="ECO:0000256" key="5">
    <source>
        <dbReference type="ARBA" id="ARBA00022842"/>
    </source>
</evidence>
<evidence type="ECO:0000256" key="6">
    <source>
        <dbReference type="ARBA" id="ARBA00039022"/>
    </source>
</evidence>
<dbReference type="InterPro" id="IPR001173">
    <property type="entry name" value="Glyco_trans_2-like"/>
</dbReference>